<name>A0A369QCV5_9BACT</name>
<accession>A0A369QCV5</accession>
<comment type="caution">
    <text evidence="1">The sequence shown here is derived from an EMBL/GenBank/DDBJ whole genome shotgun (WGS) entry which is preliminary data.</text>
</comment>
<dbReference type="Proteomes" id="UP000253919">
    <property type="component" value="Unassembled WGS sequence"/>
</dbReference>
<evidence type="ECO:0000313" key="1">
    <source>
        <dbReference type="EMBL" id="RDC62262.1"/>
    </source>
</evidence>
<gene>
    <name evidence="1" type="ORF">AHMF7616_00853</name>
</gene>
<dbReference type="EMBL" id="QASA01000001">
    <property type="protein sequence ID" value="RDC62262.1"/>
    <property type="molecule type" value="Genomic_DNA"/>
</dbReference>
<sequence length="62" mass="7165">MERILAGRLTGNSSKVREALLLKILKISCDSFYLQNIEAGSFYFFRNLVMVVYHLFEVTFDG</sequence>
<dbReference type="AlphaFoldDB" id="A0A369QCV5"/>
<proteinExistence type="predicted"/>
<keyword evidence="2" id="KW-1185">Reference proteome</keyword>
<protein>
    <submittedName>
        <fullName evidence="1">Uncharacterized protein</fullName>
    </submittedName>
</protein>
<organism evidence="1 2">
    <name type="scientific">Adhaeribacter pallidiroseus</name>
    <dbReference type="NCBI Taxonomy" id="2072847"/>
    <lineage>
        <taxon>Bacteria</taxon>
        <taxon>Pseudomonadati</taxon>
        <taxon>Bacteroidota</taxon>
        <taxon>Cytophagia</taxon>
        <taxon>Cytophagales</taxon>
        <taxon>Hymenobacteraceae</taxon>
        <taxon>Adhaeribacter</taxon>
    </lineage>
</organism>
<evidence type="ECO:0000313" key="2">
    <source>
        <dbReference type="Proteomes" id="UP000253919"/>
    </source>
</evidence>
<reference evidence="1 2" key="1">
    <citation type="submission" date="2018-04" db="EMBL/GenBank/DDBJ databases">
        <title>Adhaeribacter sp. HMF7616 genome sequencing and assembly.</title>
        <authorList>
            <person name="Kang H."/>
            <person name="Kang J."/>
            <person name="Cha I."/>
            <person name="Kim H."/>
            <person name="Joh K."/>
        </authorList>
    </citation>
    <scope>NUCLEOTIDE SEQUENCE [LARGE SCALE GENOMIC DNA]</scope>
    <source>
        <strain evidence="1 2">HMF7616</strain>
    </source>
</reference>